<keyword evidence="3" id="KW-0564">Palmitate</keyword>
<feature type="domain" description="Lysozyme inhibitor LprI-like N-terminal" evidence="5">
    <location>
        <begin position="44"/>
        <end position="106"/>
    </location>
</feature>
<dbReference type="EMBL" id="PYMB01000012">
    <property type="protein sequence ID" value="PSW10020.1"/>
    <property type="molecule type" value="Genomic_DNA"/>
</dbReference>
<keyword evidence="4" id="KW-0449">Lipoprotein</keyword>
<evidence type="ECO:0000259" key="6">
    <source>
        <dbReference type="Pfam" id="PF09864"/>
    </source>
</evidence>
<dbReference type="Pfam" id="PF07007">
    <property type="entry name" value="LprI"/>
    <property type="match status" value="1"/>
</dbReference>
<feature type="domain" description="C-type lysozyme inhibitor" evidence="6">
    <location>
        <begin position="139"/>
        <end position="202"/>
    </location>
</feature>
<dbReference type="PANTHER" id="PTHR37549:SF1">
    <property type="entry name" value="LIPOPROTEIN LPRI"/>
    <property type="match status" value="1"/>
</dbReference>
<dbReference type="SUPFAM" id="SSF141488">
    <property type="entry name" value="YdhA-like"/>
    <property type="match status" value="1"/>
</dbReference>
<evidence type="ECO:0000256" key="1">
    <source>
        <dbReference type="ARBA" id="ARBA00022729"/>
    </source>
</evidence>
<evidence type="ECO:0000259" key="5">
    <source>
        <dbReference type="Pfam" id="PF07007"/>
    </source>
</evidence>
<dbReference type="Gene3D" id="1.20.1270.180">
    <property type="match status" value="1"/>
</dbReference>
<evidence type="ECO:0000256" key="3">
    <source>
        <dbReference type="ARBA" id="ARBA00023139"/>
    </source>
</evidence>
<dbReference type="Pfam" id="PF09864">
    <property type="entry name" value="MliC"/>
    <property type="match status" value="1"/>
</dbReference>
<dbReference type="Gene3D" id="2.40.128.200">
    <property type="match status" value="1"/>
</dbReference>
<organism evidence="7 8">
    <name type="scientific">Photobacterium rosenbergii</name>
    <dbReference type="NCBI Taxonomy" id="294936"/>
    <lineage>
        <taxon>Bacteria</taxon>
        <taxon>Pseudomonadati</taxon>
        <taxon>Pseudomonadota</taxon>
        <taxon>Gammaproteobacteria</taxon>
        <taxon>Vibrionales</taxon>
        <taxon>Vibrionaceae</taxon>
        <taxon>Photobacterium</taxon>
    </lineage>
</organism>
<dbReference type="AlphaFoldDB" id="A0A2T3N9D9"/>
<evidence type="ECO:0000313" key="7">
    <source>
        <dbReference type="EMBL" id="PSW10020.1"/>
    </source>
</evidence>
<protein>
    <submittedName>
        <fullName evidence="7">Uncharacterized protein</fullName>
    </submittedName>
</protein>
<sequence>MLEVKCSQPGGFVNKLYWKKGALALLAYAVPLANSLASEPAFDCANADGEVETLICQDDGLAALDRQMQQVFDKAMEQLPAEDVKLQKAMQRGWIKGRNDCWKADDVGNCTEFSYKSRIVELQIISGQLEVPNSISLDCGDTSQPFTAVFYNQTDPASLVLTQGNDQVIALAEPMASGIKYLGQNVEYSEHQGEITIQWFDSKFECQAGKQ</sequence>
<keyword evidence="1" id="KW-0732">Signal</keyword>
<evidence type="ECO:0000256" key="4">
    <source>
        <dbReference type="ARBA" id="ARBA00023288"/>
    </source>
</evidence>
<keyword evidence="2" id="KW-0472">Membrane</keyword>
<dbReference type="InterPro" id="IPR052755">
    <property type="entry name" value="Lysozyme_Inhibitor_LprI"/>
</dbReference>
<dbReference type="Proteomes" id="UP000241346">
    <property type="component" value="Unassembled WGS sequence"/>
</dbReference>
<dbReference type="InterPro" id="IPR009739">
    <property type="entry name" value="LprI-like_N"/>
</dbReference>
<evidence type="ECO:0000256" key="2">
    <source>
        <dbReference type="ARBA" id="ARBA00023136"/>
    </source>
</evidence>
<dbReference type="PANTHER" id="PTHR37549">
    <property type="entry name" value="LIPOPROTEIN LPRI"/>
    <property type="match status" value="1"/>
</dbReference>
<dbReference type="GO" id="GO:0005576">
    <property type="term" value="C:extracellular region"/>
    <property type="evidence" value="ECO:0007669"/>
    <property type="project" value="TreeGrafter"/>
</dbReference>
<proteinExistence type="predicted"/>
<dbReference type="InterPro" id="IPR036328">
    <property type="entry name" value="MliC_sf"/>
</dbReference>
<name>A0A2T3N9D9_9GAMM</name>
<reference evidence="7 8" key="1">
    <citation type="submission" date="2018-03" db="EMBL/GenBank/DDBJ databases">
        <title>Whole genome sequencing of Histamine producing bacteria.</title>
        <authorList>
            <person name="Butler K."/>
        </authorList>
    </citation>
    <scope>NUCLEOTIDE SEQUENCE [LARGE SCALE GENOMIC DNA]</scope>
    <source>
        <strain evidence="7 8">DSM 19138</strain>
    </source>
</reference>
<comment type="caution">
    <text evidence="7">The sequence shown here is derived from an EMBL/GenBank/DDBJ whole genome shotgun (WGS) entry which is preliminary data.</text>
</comment>
<gene>
    <name evidence="7" type="ORF">C9J01_19370</name>
</gene>
<accession>A0A2T3N9D9</accession>
<dbReference type="InterPro" id="IPR018660">
    <property type="entry name" value="MliC"/>
</dbReference>
<evidence type="ECO:0000313" key="8">
    <source>
        <dbReference type="Proteomes" id="UP000241346"/>
    </source>
</evidence>